<dbReference type="SUPFAM" id="SSF48264">
    <property type="entry name" value="Cytochrome P450"/>
    <property type="match status" value="1"/>
</dbReference>
<dbReference type="PROSITE" id="PS00086">
    <property type="entry name" value="CYTOCHROME_P450"/>
    <property type="match status" value="1"/>
</dbReference>
<keyword evidence="6 12" id="KW-0479">Metal-binding</keyword>
<comment type="cofactor">
    <cofactor evidence="1 12">
        <name>heme</name>
        <dbReference type="ChEBI" id="CHEBI:30413"/>
    </cofactor>
</comment>
<reference evidence="15" key="1">
    <citation type="submission" date="2025-08" db="UniProtKB">
        <authorList>
            <consortium name="RefSeq"/>
        </authorList>
    </citation>
    <scope>IDENTIFICATION</scope>
    <source>
        <tissue evidence="15">Fruit stalk</tissue>
    </source>
</reference>
<dbReference type="InterPro" id="IPR036396">
    <property type="entry name" value="Cyt_P450_sf"/>
</dbReference>
<dbReference type="FunFam" id="1.10.630.10:FF:000012">
    <property type="entry name" value="Cytochrome P450 family protein"/>
    <property type="match status" value="1"/>
</dbReference>
<comment type="subcellular location">
    <subcellularLocation>
        <location evidence="2">Membrane</location>
        <topology evidence="2">Single-pass membrane protein</topology>
    </subcellularLocation>
</comment>
<evidence type="ECO:0000256" key="13">
    <source>
        <dbReference type="RuleBase" id="RU000461"/>
    </source>
</evidence>
<evidence type="ECO:0000256" key="4">
    <source>
        <dbReference type="ARBA" id="ARBA00022617"/>
    </source>
</evidence>
<dbReference type="PANTHER" id="PTHR24298:SF800">
    <property type="entry name" value="CYTOCHROME P450 89A2-RELATED"/>
    <property type="match status" value="1"/>
</dbReference>
<dbReference type="InterPro" id="IPR017972">
    <property type="entry name" value="Cyt_P450_CS"/>
</dbReference>
<keyword evidence="14" id="KW-1185">Reference proteome</keyword>
<evidence type="ECO:0000256" key="9">
    <source>
        <dbReference type="ARBA" id="ARBA00023004"/>
    </source>
</evidence>
<dbReference type="KEGG" id="dzi:111294099"/>
<evidence type="ECO:0000256" key="6">
    <source>
        <dbReference type="ARBA" id="ARBA00022723"/>
    </source>
</evidence>
<evidence type="ECO:0000256" key="8">
    <source>
        <dbReference type="ARBA" id="ARBA00023002"/>
    </source>
</evidence>
<keyword evidence="8 13" id="KW-0560">Oxidoreductase</keyword>
<dbReference type="Pfam" id="PF00067">
    <property type="entry name" value="p450"/>
    <property type="match status" value="1"/>
</dbReference>
<sequence>METWFLVISALCISAILKAFFNLIVPSQIPGAKLPPGPPKFPIIGNFLWLHRYESFSDLGPILRSLIPKFGPMVTLHVTSYLTIFVSDRSVAHQALIENSSVFADRPPALTIGKIISRNQHNIGSAAYGPTWRILRRNLTVEILNPSRVNSYSQARIRVLHMLKEQLIKSQNTGDSIRVVDYFRHAMFCLLGLMCFGAQLDENQIKKVEVVQRDLLSNIHRFDILNFWPRVTKILFYRLWKEFLQIQRNRDDVFIPLIRARKKSKEENLINKMKEDKERKEDDDFILSYIDTLLDLQLPETKRKLDEGEIVALCAEFLNAGTDPTTTALEWIMANLVKYPHVQEKLYMEIKGVVGDAAVEVKEDDLNKMPYLKAVVLEGLRRHPPAHFLFHGVTKDVILNDFLVPRKAIIVFFIEEMGLDSKIWEDPLAFNPERFLHGEEEVDLTGRTEIKMIPFGAGRRICPAHSLAMLHLEYFVANLVWFSKWKAKDGEDVDLSEKKELTFVMKNPLQACIYSWPRLGMVG</sequence>
<keyword evidence="10 13" id="KW-0503">Monooxygenase</keyword>
<dbReference type="GO" id="GO:0020037">
    <property type="term" value="F:heme binding"/>
    <property type="evidence" value="ECO:0007669"/>
    <property type="project" value="InterPro"/>
</dbReference>
<name>A0A6P5YRS8_DURZI</name>
<comment type="similarity">
    <text evidence="3 13">Belongs to the cytochrome P450 family.</text>
</comment>
<keyword evidence="4 12" id="KW-0349">Heme</keyword>
<evidence type="ECO:0000256" key="12">
    <source>
        <dbReference type="PIRSR" id="PIRSR602401-1"/>
    </source>
</evidence>
<evidence type="ECO:0000313" key="14">
    <source>
        <dbReference type="Proteomes" id="UP000515121"/>
    </source>
</evidence>
<evidence type="ECO:0000256" key="3">
    <source>
        <dbReference type="ARBA" id="ARBA00010617"/>
    </source>
</evidence>
<dbReference type="CDD" id="cd11075">
    <property type="entry name" value="CYP77_89"/>
    <property type="match status" value="1"/>
</dbReference>
<dbReference type="AlphaFoldDB" id="A0A6P5YRS8"/>
<dbReference type="PANTHER" id="PTHR24298">
    <property type="entry name" value="FLAVONOID 3'-MONOOXYGENASE-RELATED"/>
    <property type="match status" value="1"/>
</dbReference>
<proteinExistence type="inferred from homology"/>
<dbReference type="Proteomes" id="UP000515121">
    <property type="component" value="Unplaced"/>
</dbReference>
<feature type="binding site" description="axial binding residue" evidence="12">
    <location>
        <position position="462"/>
    </location>
    <ligand>
        <name>heme</name>
        <dbReference type="ChEBI" id="CHEBI:30413"/>
    </ligand>
    <ligandPart>
        <name>Fe</name>
        <dbReference type="ChEBI" id="CHEBI:18248"/>
    </ligandPart>
</feature>
<evidence type="ECO:0000256" key="7">
    <source>
        <dbReference type="ARBA" id="ARBA00022989"/>
    </source>
</evidence>
<dbReference type="Gene3D" id="1.10.630.10">
    <property type="entry name" value="Cytochrome P450"/>
    <property type="match status" value="1"/>
</dbReference>
<evidence type="ECO:0000256" key="11">
    <source>
        <dbReference type="ARBA" id="ARBA00023136"/>
    </source>
</evidence>
<keyword evidence="9 12" id="KW-0408">Iron</keyword>
<dbReference type="GO" id="GO:0005506">
    <property type="term" value="F:iron ion binding"/>
    <property type="evidence" value="ECO:0007669"/>
    <property type="project" value="InterPro"/>
</dbReference>
<dbReference type="InterPro" id="IPR001128">
    <property type="entry name" value="Cyt_P450"/>
</dbReference>
<evidence type="ECO:0000256" key="2">
    <source>
        <dbReference type="ARBA" id="ARBA00004167"/>
    </source>
</evidence>
<dbReference type="GO" id="GO:0016709">
    <property type="term" value="F:oxidoreductase activity, acting on paired donors, with incorporation or reduction of molecular oxygen, NAD(P)H as one donor, and incorporation of one atom of oxygen"/>
    <property type="evidence" value="ECO:0007669"/>
    <property type="project" value="TreeGrafter"/>
</dbReference>
<evidence type="ECO:0000256" key="5">
    <source>
        <dbReference type="ARBA" id="ARBA00022692"/>
    </source>
</evidence>
<dbReference type="RefSeq" id="XP_022743007.1">
    <property type="nucleotide sequence ID" value="XM_022887272.1"/>
</dbReference>
<accession>A0A6P5YRS8</accession>
<protein>
    <submittedName>
        <fullName evidence="15">Cytochrome P450 89A2-like isoform X1</fullName>
    </submittedName>
</protein>
<keyword evidence="7" id="KW-1133">Transmembrane helix</keyword>
<dbReference type="InterPro" id="IPR051103">
    <property type="entry name" value="Plant_metabolite_P450s"/>
</dbReference>
<dbReference type="PRINTS" id="PR00463">
    <property type="entry name" value="EP450I"/>
</dbReference>
<evidence type="ECO:0000256" key="10">
    <source>
        <dbReference type="ARBA" id="ARBA00023033"/>
    </source>
</evidence>
<organism evidence="14 15">
    <name type="scientific">Durio zibethinus</name>
    <name type="common">Durian</name>
    <dbReference type="NCBI Taxonomy" id="66656"/>
    <lineage>
        <taxon>Eukaryota</taxon>
        <taxon>Viridiplantae</taxon>
        <taxon>Streptophyta</taxon>
        <taxon>Embryophyta</taxon>
        <taxon>Tracheophyta</taxon>
        <taxon>Spermatophyta</taxon>
        <taxon>Magnoliopsida</taxon>
        <taxon>eudicotyledons</taxon>
        <taxon>Gunneridae</taxon>
        <taxon>Pentapetalae</taxon>
        <taxon>rosids</taxon>
        <taxon>malvids</taxon>
        <taxon>Malvales</taxon>
        <taxon>Malvaceae</taxon>
        <taxon>Helicteroideae</taxon>
        <taxon>Durio</taxon>
    </lineage>
</organism>
<dbReference type="OrthoDB" id="1055148at2759"/>
<dbReference type="GO" id="GO:0016020">
    <property type="term" value="C:membrane"/>
    <property type="evidence" value="ECO:0007669"/>
    <property type="project" value="UniProtKB-SubCell"/>
</dbReference>
<keyword evidence="11" id="KW-0472">Membrane</keyword>
<dbReference type="InterPro" id="IPR002401">
    <property type="entry name" value="Cyt_P450_E_grp-I"/>
</dbReference>
<gene>
    <name evidence="15" type="primary">LOC111294099</name>
</gene>
<dbReference type="PRINTS" id="PR00385">
    <property type="entry name" value="P450"/>
</dbReference>
<keyword evidence="5" id="KW-0812">Transmembrane</keyword>
<dbReference type="GeneID" id="111294099"/>
<evidence type="ECO:0000256" key="1">
    <source>
        <dbReference type="ARBA" id="ARBA00001971"/>
    </source>
</evidence>
<evidence type="ECO:0000313" key="15">
    <source>
        <dbReference type="RefSeq" id="XP_022743007.1"/>
    </source>
</evidence>